<sequence length="247" mass="27716">MSSDIGFMQSDQWSLASDSTKVNSTLGSDASTIIPQSRNSGSRLRSQTLVFSRLAPLRVNMRISAKHYEQDPFYFIHVGGMLGDHTDITMHEGGDKNGRVLGSCRFNKFRSSKIHFKLSSGDKSALYLVAQHGYYQWSMPRTLKTSDHREDVGERFFLWRRSADLDRDPRNADALNLDLCSPDPYEVHATYAGALPGSGKGGVLQINDDLGEDFKVMVVLTLSVLVEKARQKRDRSGDNTARMMAFW</sequence>
<dbReference type="Proteomes" id="UP001147747">
    <property type="component" value="Unassembled WGS sequence"/>
</dbReference>
<protein>
    <submittedName>
        <fullName evidence="1">Uncharacterized protein</fullName>
    </submittedName>
</protein>
<reference evidence="1" key="1">
    <citation type="submission" date="2022-12" db="EMBL/GenBank/DDBJ databases">
        <authorList>
            <person name="Petersen C."/>
        </authorList>
    </citation>
    <scope>NUCLEOTIDE SEQUENCE</scope>
    <source>
        <strain evidence="1">IBT 29677</strain>
    </source>
</reference>
<dbReference type="EMBL" id="JAPZBU010000012">
    <property type="protein sequence ID" value="KAJ5376166.1"/>
    <property type="molecule type" value="Genomic_DNA"/>
</dbReference>
<dbReference type="AlphaFoldDB" id="A0A9W9VE84"/>
<organism evidence="1 2">
    <name type="scientific">Penicillium cosmopolitanum</name>
    <dbReference type="NCBI Taxonomy" id="1131564"/>
    <lineage>
        <taxon>Eukaryota</taxon>
        <taxon>Fungi</taxon>
        <taxon>Dikarya</taxon>
        <taxon>Ascomycota</taxon>
        <taxon>Pezizomycotina</taxon>
        <taxon>Eurotiomycetes</taxon>
        <taxon>Eurotiomycetidae</taxon>
        <taxon>Eurotiales</taxon>
        <taxon>Aspergillaceae</taxon>
        <taxon>Penicillium</taxon>
    </lineage>
</organism>
<reference evidence="1" key="2">
    <citation type="journal article" date="2023" name="IMA Fungus">
        <title>Comparative genomic study of the Penicillium genus elucidates a diverse pangenome and 15 lateral gene transfer events.</title>
        <authorList>
            <person name="Petersen C."/>
            <person name="Sorensen T."/>
            <person name="Nielsen M.R."/>
            <person name="Sondergaard T.E."/>
            <person name="Sorensen J.L."/>
            <person name="Fitzpatrick D.A."/>
            <person name="Frisvad J.C."/>
            <person name="Nielsen K.L."/>
        </authorList>
    </citation>
    <scope>NUCLEOTIDE SEQUENCE</scope>
    <source>
        <strain evidence="1">IBT 29677</strain>
    </source>
</reference>
<proteinExistence type="predicted"/>
<evidence type="ECO:0000313" key="2">
    <source>
        <dbReference type="Proteomes" id="UP001147747"/>
    </source>
</evidence>
<accession>A0A9W9VE84</accession>
<name>A0A9W9VE84_9EURO</name>
<dbReference type="OrthoDB" id="4359245at2759"/>
<gene>
    <name evidence="1" type="ORF">N7509_013052</name>
</gene>
<dbReference type="GeneID" id="81376669"/>
<keyword evidence="2" id="KW-1185">Reference proteome</keyword>
<comment type="caution">
    <text evidence="1">The sequence shown here is derived from an EMBL/GenBank/DDBJ whole genome shotgun (WGS) entry which is preliminary data.</text>
</comment>
<dbReference type="RefSeq" id="XP_056481196.1">
    <property type="nucleotide sequence ID" value="XM_056637689.1"/>
</dbReference>
<evidence type="ECO:0000313" key="1">
    <source>
        <dbReference type="EMBL" id="KAJ5376166.1"/>
    </source>
</evidence>